<feature type="compositionally biased region" description="Polar residues" evidence="7">
    <location>
        <begin position="65"/>
        <end position="108"/>
    </location>
</feature>
<reference evidence="9 10" key="1">
    <citation type="submission" date="2020-06" db="EMBL/GenBank/DDBJ databases">
        <authorList>
            <person name="Li R."/>
            <person name="Bekaert M."/>
        </authorList>
    </citation>
    <scope>NUCLEOTIDE SEQUENCE [LARGE SCALE GENOMIC DNA]</scope>
    <source>
        <strain evidence="10">wild</strain>
    </source>
</reference>
<dbReference type="GO" id="GO:0005737">
    <property type="term" value="C:cytoplasm"/>
    <property type="evidence" value="ECO:0007669"/>
    <property type="project" value="UniProtKB-ARBA"/>
</dbReference>
<organism evidence="9 10">
    <name type="scientific">Mytilus coruscus</name>
    <name type="common">Sea mussel</name>
    <dbReference type="NCBI Taxonomy" id="42192"/>
    <lineage>
        <taxon>Eukaryota</taxon>
        <taxon>Metazoa</taxon>
        <taxon>Spiralia</taxon>
        <taxon>Lophotrochozoa</taxon>
        <taxon>Mollusca</taxon>
        <taxon>Bivalvia</taxon>
        <taxon>Autobranchia</taxon>
        <taxon>Pteriomorphia</taxon>
        <taxon>Mytilida</taxon>
        <taxon>Mytiloidea</taxon>
        <taxon>Mytilidae</taxon>
        <taxon>Mytilinae</taxon>
        <taxon>Mytilus</taxon>
    </lineage>
</organism>
<dbReference type="Proteomes" id="UP000507470">
    <property type="component" value="Unassembled WGS sequence"/>
</dbReference>
<evidence type="ECO:0000259" key="8">
    <source>
        <dbReference type="PROSITE" id="PS50199"/>
    </source>
</evidence>
<evidence type="ECO:0000256" key="6">
    <source>
        <dbReference type="SAM" id="Coils"/>
    </source>
</evidence>
<feature type="compositionally biased region" description="Polar residues" evidence="7">
    <location>
        <begin position="387"/>
        <end position="396"/>
    </location>
</feature>
<dbReference type="AlphaFoldDB" id="A0A6J8A8W2"/>
<feature type="region of interest" description="Disordered" evidence="7">
    <location>
        <begin position="379"/>
        <end position="399"/>
    </location>
</feature>
<dbReference type="PANTHER" id="PTHR31882:SF11">
    <property type="entry name" value="HDA1 COMPLEX SUBUNIT 2"/>
    <property type="match status" value="1"/>
</dbReference>
<keyword evidence="1" id="KW-0479">Metal-binding</keyword>
<evidence type="ECO:0000256" key="7">
    <source>
        <dbReference type="SAM" id="MobiDB-lite"/>
    </source>
</evidence>
<dbReference type="PROSITE" id="PS50199">
    <property type="entry name" value="ZF_RANBP2_2"/>
    <property type="match status" value="1"/>
</dbReference>
<gene>
    <name evidence="9" type="ORF">MCOR_4593</name>
</gene>
<feature type="compositionally biased region" description="Low complexity" evidence="7">
    <location>
        <begin position="245"/>
        <end position="264"/>
    </location>
</feature>
<feature type="region of interest" description="Disordered" evidence="7">
    <location>
        <begin position="173"/>
        <end position="208"/>
    </location>
</feature>
<sequence length="775" mass="88022">MTENACQTSLNDYMTKVPNEEILKLKEENFILQGKIRGYATLGNLLREQKEECSKLKKMNESLKKQATPSPGAGSFSQDSGSEGNRSLNGDTGTSYKNPGEVKQQTVESENIDVSLKSDHSSNGIPDPCITEQDKTHNYKKVTRTLSWTDQMSGVTYPPSDMFQHMKMDKYPTQESISSDIKSELSDSQKKTTSIASNGIENPVHKDHRAMLRSSSTIVHVGSDSNSKSLNLMEFPSEHLDDSSKTGSSSHSKVVSASSSQSSSFQVIKPGMSRQCSKSETALSLHVNEIMNGGLGSDGPSQRMRKMLEDILPDLTKIEEENDSFKVENKRLLEENQRLLRKVQQLELQVNNVSPTESLSSQTQVVDWDYVSKSELQKNKLTEKESTQTAENSTRLQKLEQQNRELLQANSRWEKMFKEMRSDQENKTKNYQYQIETLKEQLTKMKLEDETRRCEYDRILLTTKNRLEDEESAKDALQAQLAEYLVSYEQMQKEKRELEESLNAINREQLAREAELSVLRVSINREQLAREAELSVLRQGIGGDSIQAIHVSSDSDLRTEIAVLREQLTVFQEDFDRERSDRAKAQSEKDDINKQLGKLRTENHKLLDQNKRYQSQLQTAEVNVKEAIEESTRLNSANVELRNKVRQLESQLLSQQAPPTFTPNITSTRPQHSLMVQPETDPYARPSPPYMFHQNQVGPGNLQSNRERYPQEQQPGAWNCDDCTYSNHPTRSVCEMCGKIKLPGITAVQNPSSSPTLWRRGENGEQNDLSSDCVR</sequence>
<dbReference type="InterPro" id="IPR001876">
    <property type="entry name" value="Znf_RanBP2"/>
</dbReference>
<evidence type="ECO:0000256" key="3">
    <source>
        <dbReference type="ARBA" id="ARBA00022833"/>
    </source>
</evidence>
<keyword evidence="4 6" id="KW-0175">Coiled coil</keyword>
<feature type="compositionally biased region" description="Polar residues" evidence="7">
    <location>
        <begin position="764"/>
        <end position="775"/>
    </location>
</feature>
<evidence type="ECO:0000256" key="5">
    <source>
        <dbReference type="PROSITE-ProRule" id="PRU00322"/>
    </source>
</evidence>
<keyword evidence="2 5" id="KW-0863">Zinc-finger</keyword>
<feature type="region of interest" description="Disordered" evidence="7">
    <location>
        <begin position="238"/>
        <end position="273"/>
    </location>
</feature>
<feature type="domain" description="RanBP2-type" evidence="8">
    <location>
        <begin position="714"/>
        <end position="743"/>
    </location>
</feature>
<evidence type="ECO:0000256" key="4">
    <source>
        <dbReference type="ARBA" id="ARBA00023054"/>
    </source>
</evidence>
<dbReference type="GO" id="GO:0071222">
    <property type="term" value="P:cellular response to lipopolysaccharide"/>
    <property type="evidence" value="ECO:0007669"/>
    <property type="project" value="TreeGrafter"/>
</dbReference>
<feature type="region of interest" description="Disordered" evidence="7">
    <location>
        <begin position="748"/>
        <end position="775"/>
    </location>
</feature>
<feature type="region of interest" description="Disordered" evidence="7">
    <location>
        <begin position="58"/>
        <end position="108"/>
    </location>
</feature>
<dbReference type="SMART" id="SM00547">
    <property type="entry name" value="ZnF_RBZ"/>
    <property type="match status" value="1"/>
</dbReference>
<feature type="compositionally biased region" description="Polar residues" evidence="7">
    <location>
        <begin position="191"/>
        <end position="200"/>
    </location>
</feature>
<dbReference type="InterPro" id="IPR036443">
    <property type="entry name" value="Znf_RanBP2_sf"/>
</dbReference>
<dbReference type="PROSITE" id="PS01358">
    <property type="entry name" value="ZF_RANBP2_1"/>
    <property type="match status" value="1"/>
</dbReference>
<protein>
    <recommendedName>
        <fullName evidence="8">RanBP2-type domain-containing protein</fullName>
    </recommendedName>
</protein>
<proteinExistence type="predicted"/>
<dbReference type="GO" id="GO:0006357">
    <property type="term" value="P:regulation of transcription by RNA polymerase II"/>
    <property type="evidence" value="ECO:0007669"/>
    <property type="project" value="TreeGrafter"/>
</dbReference>
<keyword evidence="10" id="KW-1185">Reference proteome</keyword>
<feature type="coiled-coil region" evidence="6">
    <location>
        <begin position="575"/>
        <end position="651"/>
    </location>
</feature>
<keyword evidence="3" id="KW-0862">Zinc</keyword>
<dbReference type="GO" id="GO:0008270">
    <property type="term" value="F:zinc ion binding"/>
    <property type="evidence" value="ECO:0007669"/>
    <property type="project" value="UniProtKB-KW"/>
</dbReference>
<dbReference type="EMBL" id="CACVKT020000784">
    <property type="protein sequence ID" value="CAC5363026.1"/>
    <property type="molecule type" value="Genomic_DNA"/>
</dbReference>
<dbReference type="Gene3D" id="1.20.5.990">
    <property type="entry name" value="Nemo cc2-lz domain - 1d5 darpin complex"/>
    <property type="match status" value="1"/>
</dbReference>
<accession>A0A6J8A8W2</accession>
<evidence type="ECO:0000256" key="2">
    <source>
        <dbReference type="ARBA" id="ARBA00022771"/>
    </source>
</evidence>
<feature type="coiled-coil region" evidence="6">
    <location>
        <begin position="315"/>
        <end position="349"/>
    </location>
</feature>
<dbReference type="PANTHER" id="PTHR31882">
    <property type="entry name" value="TNFAIP3-INTERACTING PROTEIN COILED COIL FAMILY MEMBER"/>
    <property type="match status" value="1"/>
</dbReference>
<evidence type="ECO:0000313" key="10">
    <source>
        <dbReference type="Proteomes" id="UP000507470"/>
    </source>
</evidence>
<name>A0A6J8A8W2_MYTCO</name>
<feature type="compositionally biased region" description="Basic and acidic residues" evidence="7">
    <location>
        <begin position="181"/>
        <end position="190"/>
    </location>
</feature>
<dbReference type="SUPFAM" id="SSF90209">
    <property type="entry name" value="Ran binding protein zinc finger-like"/>
    <property type="match status" value="1"/>
</dbReference>
<dbReference type="OrthoDB" id="5969558at2759"/>
<evidence type="ECO:0000313" key="9">
    <source>
        <dbReference type="EMBL" id="CAC5363026.1"/>
    </source>
</evidence>
<dbReference type="Gene3D" id="2.30.30.380">
    <property type="entry name" value="Zn-finger domain of Sec23/24"/>
    <property type="match status" value="1"/>
</dbReference>
<evidence type="ECO:0000256" key="1">
    <source>
        <dbReference type="ARBA" id="ARBA00022723"/>
    </source>
</evidence>
<dbReference type="GO" id="GO:0043122">
    <property type="term" value="P:regulation of canonical NF-kappaB signal transduction"/>
    <property type="evidence" value="ECO:0007669"/>
    <property type="project" value="UniProtKB-ARBA"/>
</dbReference>